<evidence type="ECO:0000313" key="2">
    <source>
        <dbReference type="EMBL" id="KAK0163225.1"/>
    </source>
</evidence>
<dbReference type="AlphaFoldDB" id="A0AA39KIV9"/>
<evidence type="ECO:0000256" key="1">
    <source>
        <dbReference type="SAM" id="Phobius"/>
    </source>
</evidence>
<proteinExistence type="predicted"/>
<dbReference type="EMBL" id="JAQQBR010001833">
    <property type="protein sequence ID" value="KAK0163225.1"/>
    <property type="molecule type" value="Genomic_DNA"/>
</dbReference>
<sequence>MVSEGRKVGVFYVDDRKQRIYSTEAPQASGKINSRLWLHILAKALLYKVFAYGSLAISLRKKLRYTKREQAMQATAEDLRRFRSEKSMAELFWITAESLSLGIVAKRGQK</sequence>
<name>A0AA39KIV9_MICHY</name>
<gene>
    <name evidence="2" type="ORF">PV327_006930</name>
</gene>
<keyword evidence="3" id="KW-1185">Reference proteome</keyword>
<keyword evidence="1" id="KW-0812">Transmembrane</keyword>
<comment type="caution">
    <text evidence="2">The sequence shown here is derived from an EMBL/GenBank/DDBJ whole genome shotgun (WGS) entry which is preliminary data.</text>
</comment>
<protein>
    <submittedName>
        <fullName evidence="2">Uncharacterized protein</fullName>
    </submittedName>
</protein>
<organism evidence="2 3">
    <name type="scientific">Microctonus hyperodae</name>
    <name type="common">Parasitoid wasp</name>
    <dbReference type="NCBI Taxonomy" id="165561"/>
    <lineage>
        <taxon>Eukaryota</taxon>
        <taxon>Metazoa</taxon>
        <taxon>Ecdysozoa</taxon>
        <taxon>Arthropoda</taxon>
        <taxon>Hexapoda</taxon>
        <taxon>Insecta</taxon>
        <taxon>Pterygota</taxon>
        <taxon>Neoptera</taxon>
        <taxon>Endopterygota</taxon>
        <taxon>Hymenoptera</taxon>
        <taxon>Apocrita</taxon>
        <taxon>Ichneumonoidea</taxon>
        <taxon>Braconidae</taxon>
        <taxon>Euphorinae</taxon>
        <taxon>Microctonus</taxon>
    </lineage>
</organism>
<feature type="transmembrane region" description="Helical" evidence="1">
    <location>
        <begin position="36"/>
        <end position="59"/>
    </location>
</feature>
<keyword evidence="1" id="KW-1133">Transmembrane helix</keyword>
<dbReference type="Proteomes" id="UP001168972">
    <property type="component" value="Unassembled WGS sequence"/>
</dbReference>
<accession>A0AA39KIV9</accession>
<reference evidence="2" key="1">
    <citation type="journal article" date="2023" name="bioRxiv">
        <title>Scaffold-level genome assemblies of two parasitoid biocontrol wasps reveal the parthenogenesis mechanism and an associated novel virus.</title>
        <authorList>
            <person name="Inwood S."/>
            <person name="Skelly J."/>
            <person name="Guhlin J."/>
            <person name="Harrop T."/>
            <person name="Goldson S."/>
            <person name="Dearden P."/>
        </authorList>
    </citation>
    <scope>NUCLEOTIDE SEQUENCE</scope>
    <source>
        <strain evidence="2">Lincoln</strain>
        <tissue evidence="2">Whole body</tissue>
    </source>
</reference>
<evidence type="ECO:0000313" key="3">
    <source>
        <dbReference type="Proteomes" id="UP001168972"/>
    </source>
</evidence>
<keyword evidence="1" id="KW-0472">Membrane</keyword>
<reference evidence="2" key="2">
    <citation type="submission" date="2023-03" db="EMBL/GenBank/DDBJ databases">
        <authorList>
            <person name="Inwood S.N."/>
            <person name="Skelly J.G."/>
            <person name="Guhlin J."/>
            <person name="Harrop T.W.R."/>
            <person name="Goldson S.G."/>
            <person name="Dearden P.K."/>
        </authorList>
    </citation>
    <scope>NUCLEOTIDE SEQUENCE</scope>
    <source>
        <strain evidence="2">Lincoln</strain>
        <tissue evidence="2">Whole body</tissue>
    </source>
</reference>